<dbReference type="EMBL" id="JAWWNJ010000148">
    <property type="protein sequence ID" value="KAK6981764.1"/>
    <property type="molecule type" value="Genomic_DNA"/>
</dbReference>
<evidence type="ECO:0000313" key="1">
    <source>
        <dbReference type="EMBL" id="KAK6981764.1"/>
    </source>
</evidence>
<name>A0AAV9ZHZ0_9AGAR</name>
<gene>
    <name evidence="1" type="ORF">R3P38DRAFT_3113399</name>
</gene>
<dbReference type="Proteomes" id="UP001362999">
    <property type="component" value="Unassembled WGS sequence"/>
</dbReference>
<protein>
    <recommendedName>
        <fullName evidence="3">FHA domain-containing protein</fullName>
    </recommendedName>
</protein>
<proteinExistence type="predicted"/>
<evidence type="ECO:0000313" key="2">
    <source>
        <dbReference type="Proteomes" id="UP001362999"/>
    </source>
</evidence>
<organism evidence="1 2">
    <name type="scientific">Favolaschia claudopus</name>
    <dbReference type="NCBI Taxonomy" id="2862362"/>
    <lineage>
        <taxon>Eukaryota</taxon>
        <taxon>Fungi</taxon>
        <taxon>Dikarya</taxon>
        <taxon>Basidiomycota</taxon>
        <taxon>Agaricomycotina</taxon>
        <taxon>Agaricomycetes</taxon>
        <taxon>Agaricomycetidae</taxon>
        <taxon>Agaricales</taxon>
        <taxon>Marasmiineae</taxon>
        <taxon>Mycenaceae</taxon>
        <taxon>Favolaschia</taxon>
    </lineage>
</organism>
<sequence length="153" mass="16773">MSGKYIHLAPPPEDELHQNGKPYAQFDPKTIYLVEGADPIILGRASSKSVSRSNEADNGYLKVPSGQTALGREHASLCLRNGVLYIAMKERDGLIFHDATHPRMLDRSSDGWGVNGAFSVTHLVDVIFDIADTDHWSSPVKKRFVSRSAAIIG</sequence>
<accession>A0AAV9ZHZ0</accession>
<reference evidence="1 2" key="1">
    <citation type="journal article" date="2024" name="J Genomics">
        <title>Draft genome sequencing and assembly of Favolaschia claudopus CIRM-BRFM 2984 isolated from oak limbs.</title>
        <authorList>
            <person name="Navarro D."/>
            <person name="Drula E."/>
            <person name="Chaduli D."/>
            <person name="Cazenave R."/>
            <person name="Ahrendt S."/>
            <person name="Wang J."/>
            <person name="Lipzen A."/>
            <person name="Daum C."/>
            <person name="Barry K."/>
            <person name="Grigoriev I.V."/>
            <person name="Favel A."/>
            <person name="Rosso M.N."/>
            <person name="Martin F."/>
        </authorList>
    </citation>
    <scope>NUCLEOTIDE SEQUENCE [LARGE SCALE GENOMIC DNA]</scope>
    <source>
        <strain evidence="1 2">CIRM-BRFM 2984</strain>
    </source>
</reference>
<evidence type="ECO:0008006" key="3">
    <source>
        <dbReference type="Google" id="ProtNLM"/>
    </source>
</evidence>
<keyword evidence="2" id="KW-1185">Reference proteome</keyword>
<comment type="caution">
    <text evidence="1">The sequence shown here is derived from an EMBL/GenBank/DDBJ whole genome shotgun (WGS) entry which is preliminary data.</text>
</comment>
<dbReference type="AlphaFoldDB" id="A0AAV9ZHZ0"/>